<dbReference type="EMBL" id="SFCI01000442">
    <property type="protein sequence ID" value="TFY79785.1"/>
    <property type="molecule type" value="Genomic_DNA"/>
</dbReference>
<evidence type="ECO:0000256" key="1">
    <source>
        <dbReference type="ARBA" id="ARBA00022729"/>
    </source>
</evidence>
<dbReference type="PANTHER" id="PTHR22762">
    <property type="entry name" value="ALPHA-GLUCOSIDASE"/>
    <property type="match status" value="1"/>
</dbReference>
<keyword evidence="1 5" id="KW-0732">Signal</keyword>
<dbReference type="CDD" id="cd14752">
    <property type="entry name" value="GH31_N"/>
    <property type="match status" value="1"/>
</dbReference>
<evidence type="ECO:0000313" key="7">
    <source>
        <dbReference type="EMBL" id="TFY79785.1"/>
    </source>
</evidence>
<evidence type="ECO:0000256" key="3">
    <source>
        <dbReference type="ARBA" id="ARBA00023180"/>
    </source>
</evidence>
<dbReference type="PANTHER" id="PTHR22762:SF54">
    <property type="entry name" value="BCDNA.GH04962"/>
    <property type="match status" value="1"/>
</dbReference>
<evidence type="ECO:0000256" key="5">
    <source>
        <dbReference type="SAM" id="SignalP"/>
    </source>
</evidence>
<keyword evidence="2" id="KW-0378">Hydrolase</keyword>
<keyword evidence="4" id="KW-0326">Glycosidase</keyword>
<organism evidence="7 8">
    <name type="scientific">Hericium alpestre</name>
    <dbReference type="NCBI Taxonomy" id="135208"/>
    <lineage>
        <taxon>Eukaryota</taxon>
        <taxon>Fungi</taxon>
        <taxon>Dikarya</taxon>
        <taxon>Basidiomycota</taxon>
        <taxon>Agaricomycotina</taxon>
        <taxon>Agaricomycetes</taxon>
        <taxon>Russulales</taxon>
        <taxon>Hericiaceae</taxon>
        <taxon>Hericium</taxon>
    </lineage>
</organism>
<name>A0A4Y9ZZ68_9AGAM</name>
<comment type="caution">
    <text evidence="7">The sequence shown here is derived from an EMBL/GenBank/DDBJ whole genome shotgun (WGS) entry which is preliminary data.</text>
</comment>
<accession>A0A4Y9ZZ68</accession>
<dbReference type="GO" id="GO:0005975">
    <property type="term" value="P:carbohydrate metabolic process"/>
    <property type="evidence" value="ECO:0007669"/>
    <property type="project" value="InterPro"/>
</dbReference>
<dbReference type="AlphaFoldDB" id="A0A4Y9ZZ68"/>
<dbReference type="GO" id="GO:0030246">
    <property type="term" value="F:carbohydrate binding"/>
    <property type="evidence" value="ECO:0007669"/>
    <property type="project" value="InterPro"/>
</dbReference>
<feature type="signal peptide" evidence="5">
    <location>
        <begin position="1"/>
        <end position="22"/>
    </location>
</feature>
<dbReference type="SUPFAM" id="SSF74650">
    <property type="entry name" value="Galactose mutarotase-like"/>
    <property type="match status" value="1"/>
</dbReference>
<evidence type="ECO:0000256" key="2">
    <source>
        <dbReference type="ARBA" id="ARBA00022801"/>
    </source>
</evidence>
<reference evidence="7 8" key="1">
    <citation type="submission" date="2019-02" db="EMBL/GenBank/DDBJ databases">
        <title>Genome sequencing of the rare red list fungi Hericium alpestre (H. flagellum).</title>
        <authorList>
            <person name="Buettner E."/>
            <person name="Kellner H."/>
        </authorList>
    </citation>
    <scope>NUCLEOTIDE SEQUENCE [LARGE SCALE GENOMIC DNA]</scope>
    <source>
        <strain evidence="7 8">DSM 108284</strain>
    </source>
</reference>
<dbReference type="OrthoDB" id="3042252at2759"/>
<evidence type="ECO:0000259" key="6">
    <source>
        <dbReference type="Pfam" id="PF13802"/>
    </source>
</evidence>
<sequence>MKVLISSFAATLLLSLISPSLAVKSHDFKTCSQSGFCRRGRALAQRAQASSDTWRSPYSLDPSTVAISPKEASFTAGVKSALYPEIKFGLDVRVQDDGVVRVRMDEIDGLRKRYDEAASWALNAEPVVSPSIKWTVGKKDVRATYGDKKDIEFAVEFEPLRIVLRRGGKEQVVVNGQGLLHMEHFRTKKTQEKQVESGEEGADQVPLEVNACAWFEGEEEDAYWEETFSSWTDSKPKGPESLSVDITFPSHGHVYGIPQHATSLSLPTTVGDSPTYSDPYRLYNTDVFEYIASSPMSLYGSIPLMHAHSADSTVGVFHVVGSETWIDVGHASPRSTQTHWISESGILDLFITD</sequence>
<evidence type="ECO:0000313" key="8">
    <source>
        <dbReference type="Proteomes" id="UP000298061"/>
    </source>
</evidence>
<dbReference type="InterPro" id="IPR011013">
    <property type="entry name" value="Gal_mutarotase_sf_dom"/>
</dbReference>
<feature type="chain" id="PRO_5021229384" description="Glycoside hydrolase family 31 N-terminal domain-containing protein" evidence="5">
    <location>
        <begin position="23"/>
        <end position="353"/>
    </location>
</feature>
<evidence type="ECO:0000256" key="4">
    <source>
        <dbReference type="ARBA" id="ARBA00023295"/>
    </source>
</evidence>
<proteinExistence type="predicted"/>
<dbReference type="Proteomes" id="UP000298061">
    <property type="component" value="Unassembled WGS sequence"/>
</dbReference>
<protein>
    <recommendedName>
        <fullName evidence="6">Glycoside hydrolase family 31 N-terminal domain-containing protein</fullName>
    </recommendedName>
</protein>
<dbReference type="InterPro" id="IPR025887">
    <property type="entry name" value="Glyco_hydro_31_N_dom"/>
</dbReference>
<keyword evidence="8" id="KW-1185">Reference proteome</keyword>
<dbReference type="GO" id="GO:0017177">
    <property type="term" value="C:glucosidase II complex"/>
    <property type="evidence" value="ECO:0007669"/>
    <property type="project" value="TreeGrafter"/>
</dbReference>
<dbReference type="Pfam" id="PF13802">
    <property type="entry name" value="Gal_mutarotas_2"/>
    <property type="match status" value="1"/>
</dbReference>
<dbReference type="GO" id="GO:0090599">
    <property type="term" value="F:alpha-glucosidase activity"/>
    <property type="evidence" value="ECO:0007669"/>
    <property type="project" value="TreeGrafter"/>
</dbReference>
<keyword evidence="3" id="KW-0325">Glycoprotein</keyword>
<dbReference type="GO" id="GO:0006491">
    <property type="term" value="P:N-glycan processing"/>
    <property type="evidence" value="ECO:0007669"/>
    <property type="project" value="TreeGrafter"/>
</dbReference>
<dbReference type="Gene3D" id="2.60.40.1760">
    <property type="entry name" value="glycosyl hydrolase (family 31)"/>
    <property type="match status" value="1"/>
</dbReference>
<feature type="domain" description="Glycoside hydrolase family 31 N-terminal" evidence="6">
    <location>
        <begin position="90"/>
        <end position="327"/>
    </location>
</feature>
<gene>
    <name evidence="7" type="ORF">EWM64_g4233</name>
</gene>
<dbReference type="STRING" id="135208.A0A4Y9ZZ68"/>